<dbReference type="Proteomes" id="UP000728032">
    <property type="component" value="Unassembled WGS sequence"/>
</dbReference>
<dbReference type="EMBL" id="CAJPVJ010001870">
    <property type="protein sequence ID" value="CAG2165421.1"/>
    <property type="molecule type" value="Genomic_DNA"/>
</dbReference>
<sequence>IFKHFNHTSDEELKPKTLDLGTNEDIDSYDLTIDNKYYSAEIYLFDLKDKQIISKRLTDCVEGVIIYFDLDLNEESSAAGLESWKTFTDQFNNEIKLLVCDQIDCIPPEKSETLMKWCLDNEFELVELCPRDVSHEDDDEVEDPFQEDGDGFTRISQAIQAYNWPNSSLKGLSHYFRHQIHSNVNQMSISIPADSPQYNPSPKFKDLLDKEVFGSIGDTNEVKETDNELEDFEHLFEKFNQMKLKSSQMNETDRRHYAEEVTLAFWRAIGGDEQEIEGLDSTLQ</sequence>
<dbReference type="PANTHER" id="PTHR14659:SF1">
    <property type="entry name" value="ALPHA- AND GAMMA-ADAPTIN-BINDING PROTEIN P34"/>
    <property type="match status" value="1"/>
</dbReference>
<feature type="non-terminal residue" evidence="1">
    <location>
        <position position="284"/>
    </location>
</feature>
<organism evidence="1">
    <name type="scientific">Oppiella nova</name>
    <dbReference type="NCBI Taxonomy" id="334625"/>
    <lineage>
        <taxon>Eukaryota</taxon>
        <taxon>Metazoa</taxon>
        <taxon>Ecdysozoa</taxon>
        <taxon>Arthropoda</taxon>
        <taxon>Chelicerata</taxon>
        <taxon>Arachnida</taxon>
        <taxon>Acari</taxon>
        <taxon>Acariformes</taxon>
        <taxon>Sarcoptiformes</taxon>
        <taxon>Oribatida</taxon>
        <taxon>Brachypylina</taxon>
        <taxon>Oppioidea</taxon>
        <taxon>Oppiidae</taxon>
        <taxon>Oppiella</taxon>
    </lineage>
</organism>
<dbReference type="OrthoDB" id="1741717at2759"/>
<name>A0A7R9LQQ8_9ACAR</name>
<proteinExistence type="predicted"/>
<evidence type="ECO:0000313" key="2">
    <source>
        <dbReference type="Proteomes" id="UP000728032"/>
    </source>
</evidence>
<dbReference type="AlphaFoldDB" id="A0A7R9LQQ8"/>
<protein>
    <recommendedName>
        <fullName evidence="3">Alpha-and gamma-adaptin-binding protein p34</fullName>
    </recommendedName>
</protein>
<dbReference type="PANTHER" id="PTHR14659">
    <property type="entry name" value="ALPHA- AND GAMMA-ADAPTIN-BINDING PROTEIN P34"/>
    <property type="match status" value="1"/>
</dbReference>
<dbReference type="Pfam" id="PF10199">
    <property type="entry name" value="Adaptin_binding"/>
    <property type="match status" value="1"/>
</dbReference>
<reference evidence="1" key="1">
    <citation type="submission" date="2020-11" db="EMBL/GenBank/DDBJ databases">
        <authorList>
            <person name="Tran Van P."/>
        </authorList>
    </citation>
    <scope>NUCLEOTIDE SEQUENCE</scope>
</reference>
<evidence type="ECO:0000313" key="1">
    <source>
        <dbReference type="EMBL" id="CAD7644978.1"/>
    </source>
</evidence>
<dbReference type="Gene3D" id="3.40.50.11960">
    <property type="match status" value="1"/>
</dbReference>
<accession>A0A7R9LQQ8</accession>
<dbReference type="EMBL" id="OC916695">
    <property type="protein sequence ID" value="CAD7644978.1"/>
    <property type="molecule type" value="Genomic_DNA"/>
</dbReference>
<gene>
    <name evidence="1" type="ORF">ONB1V03_LOCUS4963</name>
</gene>
<keyword evidence="2" id="KW-1185">Reference proteome</keyword>
<evidence type="ECO:0008006" key="3">
    <source>
        <dbReference type="Google" id="ProtNLM"/>
    </source>
</evidence>
<dbReference type="InterPro" id="IPR019341">
    <property type="entry name" value="Alpha/Gamma-adaptin-bd_p34"/>
</dbReference>